<feature type="compositionally biased region" description="Polar residues" evidence="1">
    <location>
        <begin position="666"/>
        <end position="685"/>
    </location>
</feature>
<dbReference type="PANTHER" id="PTHR14955">
    <property type="entry name" value="RETINOIC ACID INDUCED 1/TRANSCRIPTION FACTOR 20"/>
    <property type="match status" value="1"/>
</dbReference>
<feature type="compositionally biased region" description="Polar residues" evidence="1">
    <location>
        <begin position="850"/>
        <end position="861"/>
    </location>
</feature>
<feature type="region of interest" description="Disordered" evidence="1">
    <location>
        <begin position="666"/>
        <end position="699"/>
    </location>
</feature>
<dbReference type="GO" id="GO:0006357">
    <property type="term" value="P:regulation of transcription by RNA polymerase II"/>
    <property type="evidence" value="ECO:0007669"/>
    <property type="project" value="TreeGrafter"/>
</dbReference>
<dbReference type="Proteomes" id="UP000034805">
    <property type="component" value="Unassembled WGS sequence"/>
</dbReference>
<dbReference type="GO" id="GO:0032922">
    <property type="term" value="P:circadian regulation of gene expression"/>
    <property type="evidence" value="ECO:0007669"/>
    <property type="project" value="TreeGrafter"/>
</dbReference>
<feature type="compositionally biased region" description="Low complexity" evidence="1">
    <location>
        <begin position="422"/>
        <end position="436"/>
    </location>
</feature>
<proteinExistence type="predicted"/>
<reference evidence="2 3" key="1">
    <citation type="submission" date="2015-08" db="EMBL/GenBank/DDBJ databases">
        <title>The genome of the Asian arowana (Scleropages formosus).</title>
        <authorList>
            <person name="Tan M.H."/>
            <person name="Gan H.M."/>
            <person name="Croft L.J."/>
            <person name="Austin C.M."/>
        </authorList>
    </citation>
    <scope>NUCLEOTIDE SEQUENCE [LARGE SCALE GENOMIC DNA]</scope>
    <source>
        <strain evidence="2">Aro1</strain>
    </source>
</reference>
<name>A0A0P7X6C6_SCLFO</name>
<feature type="region of interest" description="Disordered" evidence="1">
    <location>
        <begin position="954"/>
        <end position="991"/>
    </location>
</feature>
<feature type="compositionally biased region" description="Polar residues" evidence="1">
    <location>
        <begin position="480"/>
        <end position="492"/>
    </location>
</feature>
<dbReference type="EMBL" id="JARO02002519">
    <property type="protein sequence ID" value="KPP72474.1"/>
    <property type="molecule type" value="Genomic_DNA"/>
</dbReference>
<feature type="compositionally biased region" description="Polar residues" evidence="1">
    <location>
        <begin position="437"/>
        <end position="471"/>
    </location>
</feature>
<dbReference type="STRING" id="113540.ENSSFOP00015034007"/>
<dbReference type="InterPro" id="IPR052440">
    <property type="entry name" value="Trans_Reg/Chrom_Remod"/>
</dbReference>
<feature type="region of interest" description="Disordered" evidence="1">
    <location>
        <begin position="884"/>
        <end position="914"/>
    </location>
</feature>
<evidence type="ECO:0000256" key="1">
    <source>
        <dbReference type="SAM" id="MobiDB-lite"/>
    </source>
</evidence>
<feature type="region of interest" description="Disordered" evidence="1">
    <location>
        <begin position="1894"/>
        <end position="1930"/>
    </location>
</feature>
<sequence length="1930" mass="213551">MPWCAGSAVYSTPRKAAAEKPLGVFILSFPIPQPAVPFGYSCPAPPPPVSSSLICTDRTERCPSRRSPQQPLCLPVLLPPVIPIALELHCSFSPSGEAFPRMGLLLPYEVMQSFRERSCFHGNQHCYQQGPYELSRLENYRHQHSQTRQGYEAHSLAVAPSAAAAGSVAKDCYSQPAYPGYGNSSAQAEKQYKGSKISSQHLQSSYGSHAGPAYSSSYMTEGHLQQKWEDSHLPQYEQDMLGRLESADGARGSASQYLSQNLISISQSQCPLVTQSSGPVYTSHHQQNLPQDTSPAPMAYTHGQMHFPQHSQSLSTSTPSYAEKCNPTSHCYKNYGMAPNSQYSRHIMNSNSLKQNSYRTQNIYVYQQPPSRPGYEQQAPLQGISNNQENLSKYQHFNQQPQSYCLSELSVRSPEQYYQNCSPSSSHSPARSVGRSPTYSSTPSPLMVSSETFQYSQPPITSGTSSSTNLREQGLHMPQKSHSSPSINHKASSYAGSLKDRFSEKLLSNPSLWSLNALTSQVENISSNVQQLLLSEALMDNKKSSKRSNPKQGENFKDQLNSVDDGLCSENLHTDLVTEAFGTCQTIHNEGGDAGCPITSEGQTDRSYYFCNQSRNPVPTINNCQTSLNAVSSCSLTSSADILEKSDISSVNIPQIGDNCNTLLKNAGEENSGNDSVRSPLSQEQRPAADIANTKDSVKEDYEETSLLEKSPEEVHSDTSKEKLATTCNDQADDTSKQIEWASNEKCPSEDFQRSQVVTTESYPSEFEEQLYHEIEQVYGTGMHSSEASDIKCNRDVNSNSDSNRKSGPLVCKDETLTSKGNNSDLPHLGSGSDPFEANVSAATHENPYEEQQSVLPSQTSEARKEKESLLALEEVINNETLLQPGDLCSSADDQANKSQDEAAKNTMHASSERQSFIRDIAPPIHSAKTAFSVFNEEGTPLSQSRDHIDRRDAAELEPDSPQLPGKSIMHSAPSWADTPPSPKKGDEEIDPEMSCVSAVTPSTKSEPMAPSANLRAINRRHARGRRRQSRILMHTSAGITRISSVERKGVTGAPQEISMPPCKTIVLAEQKPVAQKDLPSQTSTLLAENFPSRMCTRSFTAMATHSLCLHLKRERGPKPSQHFADKDSLDHSESLISKIKWKKQKGPKTAILGHTKGRKGLSEIMHQDENKDTTLFLAPLVKDQKPMVLRSRKQAQENPLKEKGTEKRTVCNLTKAVKDMKKPEEAFLKDQSFVSSKQNLSSADRKSVYRALISNSDEKNEPTVKRKSNCHPIVPIKKQRVMKSSKPDKLQSPLKTNLMRVKASKKRFKRGEHFKLSLNSFLTKDPSPVNLSDVPCLPPQYPAKTKYLPPRKGRGLKYEAMVQKITSPGSKKHNLIVQFENVVENLTKNSTSQATEQIKTEQATEKVSEDSGISQNPMVMQDTAYDKAPEVKKRKGGPEDPPDVVSGTGSLAVSTPRVAKQRAIKNNHEMHLKQRRSRKKSFGQPQSTAGQEPPAATAHTHSPDQQEGSARTSTEPTKCAKGKARLPSTRKTSSKALGKKNSVKQKATSNKRNKRYSDALKPAKNGRRIKIKHRKLSTLSRVKECPKTTLKRTWCKLAKNESVPLFSPYVHIDGTEYFSSICIINRPEEERLLFETRKKTSAKIANPAAVAKAIPSSSAMLQGPLVNKTLNDRHLICCLCGKTANYKELGDLYGPYYSEDNIPRKFLKYKQESTEDKVIMSCSLVNTKPLKKEGIKSSDGGSSGRPRRAWWPSGTGGTARPKFLERYKRLQQFQGCERRVGEGGVPHLRLLDCSGTATERLELVAESREHWVHEDCAIWTSGVFLVAGKLYGVKEAALAAAETVYEPGSRRCGTGRCVLRHLLARRHRCMEDREREGFVKTWAAWEDLQRGASKEVHPGSRGANADYAAAALHTEVPNRSSPAERQLQH</sequence>
<feature type="compositionally biased region" description="Polar residues" evidence="1">
    <location>
        <begin position="1500"/>
        <end position="1517"/>
    </location>
</feature>
<evidence type="ECO:0000313" key="2">
    <source>
        <dbReference type="EMBL" id="KPP72474.1"/>
    </source>
</evidence>
<dbReference type="GO" id="GO:0005634">
    <property type="term" value="C:nucleus"/>
    <property type="evidence" value="ECO:0007669"/>
    <property type="project" value="TreeGrafter"/>
</dbReference>
<protein>
    <submittedName>
        <fullName evidence="2">Retinoic acid-induced protein 1-like</fullName>
    </submittedName>
</protein>
<comment type="caution">
    <text evidence="2">The sequence shown here is derived from an EMBL/GenBank/DDBJ whole genome shotgun (WGS) entry which is preliminary data.</text>
</comment>
<feature type="compositionally biased region" description="Basic and acidic residues" evidence="1">
    <location>
        <begin position="895"/>
        <end position="904"/>
    </location>
</feature>
<feature type="region of interest" description="Disordered" evidence="1">
    <location>
        <begin position="1391"/>
        <end position="1564"/>
    </location>
</feature>
<organism evidence="2 3">
    <name type="scientific">Scleropages formosus</name>
    <name type="common">Asian bonytongue</name>
    <name type="synonym">Osteoglossum formosum</name>
    <dbReference type="NCBI Taxonomy" id="113540"/>
    <lineage>
        <taxon>Eukaryota</taxon>
        <taxon>Metazoa</taxon>
        <taxon>Chordata</taxon>
        <taxon>Craniata</taxon>
        <taxon>Vertebrata</taxon>
        <taxon>Euteleostomi</taxon>
        <taxon>Actinopterygii</taxon>
        <taxon>Neopterygii</taxon>
        <taxon>Teleostei</taxon>
        <taxon>Osteoglossocephala</taxon>
        <taxon>Osteoglossomorpha</taxon>
        <taxon>Osteoglossiformes</taxon>
        <taxon>Osteoglossidae</taxon>
        <taxon>Scleropages</taxon>
    </lineage>
</organism>
<feature type="compositionally biased region" description="Polar residues" evidence="1">
    <location>
        <begin position="1918"/>
        <end position="1930"/>
    </location>
</feature>
<feature type="region of interest" description="Disordered" evidence="1">
    <location>
        <begin position="1733"/>
        <end position="1758"/>
    </location>
</feature>
<feature type="region of interest" description="Disordered" evidence="1">
    <location>
        <begin position="793"/>
        <end position="867"/>
    </location>
</feature>
<evidence type="ECO:0000313" key="3">
    <source>
        <dbReference type="Proteomes" id="UP000034805"/>
    </source>
</evidence>
<accession>A0A0P7X6C6</accession>
<gene>
    <name evidence="2" type="ORF">Z043_108522</name>
</gene>
<feature type="compositionally biased region" description="Basic and acidic residues" evidence="1">
    <location>
        <begin position="1399"/>
        <end position="1410"/>
    </location>
</feature>
<feature type="compositionally biased region" description="Basic residues" evidence="1">
    <location>
        <begin position="1538"/>
        <end position="1555"/>
    </location>
</feature>
<feature type="region of interest" description="Disordered" evidence="1">
    <location>
        <begin position="417"/>
        <end position="492"/>
    </location>
</feature>
<dbReference type="PANTHER" id="PTHR14955:SF6">
    <property type="entry name" value="RETINOIC ACID-INDUCED PROTEIN 1"/>
    <property type="match status" value="1"/>
</dbReference>